<evidence type="ECO:0000313" key="1">
    <source>
        <dbReference type="EMBL" id="VTS29747.1"/>
    </source>
</evidence>
<dbReference type="AlphaFoldDB" id="A0A4V6L3X5"/>
<dbReference type="EMBL" id="LR594035">
    <property type="protein sequence ID" value="VTS29747.1"/>
    <property type="molecule type" value="Genomic_DNA"/>
</dbReference>
<sequence>MENVVFSDKDFLVNYFYKLLDNPTKNKVQKTLYLLFAFYGATYGRLQSNAEEETCTLASLFLDGIVCGIISV</sequence>
<gene>
    <name evidence="1" type="ORF">NCTC5385_01462</name>
</gene>
<name>A0A4V6L3X5_9STRE</name>
<dbReference type="RefSeq" id="WP_138068652.1">
    <property type="nucleotide sequence ID" value="NZ_LR594035.1"/>
</dbReference>
<dbReference type="Proteomes" id="UP000304914">
    <property type="component" value="Chromosome"/>
</dbReference>
<reference evidence="1 2" key="1">
    <citation type="submission" date="2019-05" db="EMBL/GenBank/DDBJ databases">
        <authorList>
            <consortium name="Pathogen Informatics"/>
        </authorList>
    </citation>
    <scope>NUCLEOTIDE SEQUENCE [LARGE SCALE GENOMIC DNA]</scope>
    <source>
        <strain evidence="1 2">NCTC5385</strain>
    </source>
</reference>
<accession>A0A4V6L3X5</accession>
<evidence type="ECO:0000313" key="2">
    <source>
        <dbReference type="Proteomes" id="UP000304914"/>
    </source>
</evidence>
<proteinExistence type="predicted"/>
<organism evidence="1 2">
    <name type="scientific">Streptococcus pseudoporcinus</name>
    <dbReference type="NCBI Taxonomy" id="361101"/>
    <lineage>
        <taxon>Bacteria</taxon>
        <taxon>Bacillati</taxon>
        <taxon>Bacillota</taxon>
        <taxon>Bacilli</taxon>
        <taxon>Lactobacillales</taxon>
        <taxon>Streptococcaceae</taxon>
        <taxon>Streptococcus</taxon>
    </lineage>
</organism>
<protein>
    <submittedName>
        <fullName evidence="1">Uncharacterized protein</fullName>
    </submittedName>
</protein>